<organism evidence="1 2">
    <name type="scientific">Lentilactobacillus kisonensis F0435</name>
    <dbReference type="NCBI Taxonomy" id="797516"/>
    <lineage>
        <taxon>Bacteria</taxon>
        <taxon>Bacillati</taxon>
        <taxon>Bacillota</taxon>
        <taxon>Bacilli</taxon>
        <taxon>Lactobacillales</taxon>
        <taxon>Lactobacillaceae</taxon>
        <taxon>Lentilactobacillus</taxon>
    </lineage>
</organism>
<dbReference type="EMBL" id="AGRJ01000031">
    <property type="protein sequence ID" value="EHO53996.1"/>
    <property type="molecule type" value="Genomic_DNA"/>
</dbReference>
<dbReference type="Proteomes" id="UP000005025">
    <property type="component" value="Unassembled WGS sequence"/>
</dbReference>
<protein>
    <submittedName>
        <fullName evidence="1">Uncharacterized protein</fullName>
    </submittedName>
</protein>
<reference evidence="1 2" key="1">
    <citation type="submission" date="2011-09" db="EMBL/GenBank/DDBJ databases">
        <authorList>
            <person name="Weinstock G."/>
            <person name="Sodergren E."/>
            <person name="Clifton S."/>
            <person name="Fulton L."/>
            <person name="Fulton B."/>
            <person name="Courtney L."/>
            <person name="Fronick C."/>
            <person name="Harrison M."/>
            <person name="Strong C."/>
            <person name="Farmer C."/>
            <person name="Delahaunty K."/>
            <person name="Markovic C."/>
            <person name="Hall O."/>
            <person name="Minx P."/>
            <person name="Tomlinson C."/>
            <person name="Mitreva M."/>
            <person name="Hou S."/>
            <person name="Chen J."/>
            <person name="Wollam A."/>
            <person name="Pepin K.H."/>
            <person name="Johnson M."/>
            <person name="Bhonagiri V."/>
            <person name="Zhang X."/>
            <person name="Suruliraj S."/>
            <person name="Warren W."/>
            <person name="Chinwalla A."/>
            <person name="Mardis E.R."/>
            <person name="Wilson R.K."/>
        </authorList>
    </citation>
    <scope>NUCLEOTIDE SEQUENCE [LARGE SCALE GENOMIC DNA]</scope>
    <source>
        <strain evidence="1 2">F0435</strain>
    </source>
</reference>
<proteinExistence type="predicted"/>
<gene>
    <name evidence="1" type="ORF">HMPREF9104_00330</name>
</gene>
<name>H1LCL7_9LACO</name>
<dbReference type="AlphaFoldDB" id="H1LCL7"/>
<comment type="caution">
    <text evidence="1">The sequence shown here is derived from an EMBL/GenBank/DDBJ whole genome shotgun (WGS) entry which is preliminary data.</text>
</comment>
<accession>H1LCL7</accession>
<sequence>MSGAKRIRSWNLSYLDRKSRFWIFGRDGLGASFCFVQRS</sequence>
<evidence type="ECO:0000313" key="1">
    <source>
        <dbReference type="EMBL" id="EHO53996.1"/>
    </source>
</evidence>
<dbReference type="STRING" id="797516.HMPREF9104_00330"/>
<dbReference type="HOGENOM" id="CLU_214082_0_0_9"/>
<evidence type="ECO:0000313" key="2">
    <source>
        <dbReference type="Proteomes" id="UP000005025"/>
    </source>
</evidence>